<reference evidence="2" key="2">
    <citation type="submission" date="2020-11" db="EMBL/GenBank/DDBJ databases">
        <authorList>
            <person name="McCartney M.A."/>
            <person name="Auch B."/>
            <person name="Kono T."/>
            <person name="Mallez S."/>
            <person name="Becker A."/>
            <person name="Gohl D.M."/>
            <person name="Silverstein K.A.T."/>
            <person name="Koren S."/>
            <person name="Bechman K.B."/>
            <person name="Herman A."/>
            <person name="Abrahante J.E."/>
            <person name="Garbe J."/>
        </authorList>
    </citation>
    <scope>NUCLEOTIDE SEQUENCE</scope>
    <source>
        <strain evidence="2">Duluth1</strain>
        <tissue evidence="2">Whole animal</tissue>
    </source>
</reference>
<feature type="region of interest" description="Disordered" evidence="1">
    <location>
        <begin position="50"/>
        <end position="104"/>
    </location>
</feature>
<evidence type="ECO:0000313" key="3">
    <source>
        <dbReference type="Proteomes" id="UP000828390"/>
    </source>
</evidence>
<gene>
    <name evidence="2" type="ORF">DPMN_010915</name>
</gene>
<protein>
    <submittedName>
        <fullName evidence="2">Uncharacterized protein</fullName>
    </submittedName>
</protein>
<dbReference type="AlphaFoldDB" id="A0A9D4N538"/>
<dbReference type="Proteomes" id="UP000828390">
    <property type="component" value="Unassembled WGS sequence"/>
</dbReference>
<keyword evidence="3" id="KW-1185">Reference proteome</keyword>
<reference evidence="2" key="1">
    <citation type="journal article" date="2019" name="bioRxiv">
        <title>The Genome of the Zebra Mussel, Dreissena polymorpha: A Resource for Invasive Species Research.</title>
        <authorList>
            <person name="McCartney M.A."/>
            <person name="Auch B."/>
            <person name="Kono T."/>
            <person name="Mallez S."/>
            <person name="Zhang Y."/>
            <person name="Obille A."/>
            <person name="Becker A."/>
            <person name="Abrahante J.E."/>
            <person name="Garbe J."/>
            <person name="Badalamenti J.P."/>
            <person name="Herman A."/>
            <person name="Mangelson H."/>
            <person name="Liachko I."/>
            <person name="Sullivan S."/>
            <person name="Sone E.D."/>
            <person name="Koren S."/>
            <person name="Silverstein K.A.T."/>
            <person name="Beckman K.B."/>
            <person name="Gohl D.M."/>
        </authorList>
    </citation>
    <scope>NUCLEOTIDE SEQUENCE</scope>
    <source>
        <strain evidence="2">Duluth1</strain>
        <tissue evidence="2">Whole animal</tissue>
    </source>
</reference>
<proteinExistence type="predicted"/>
<evidence type="ECO:0000313" key="2">
    <source>
        <dbReference type="EMBL" id="KAH3886902.1"/>
    </source>
</evidence>
<evidence type="ECO:0000256" key="1">
    <source>
        <dbReference type="SAM" id="MobiDB-lite"/>
    </source>
</evidence>
<organism evidence="2 3">
    <name type="scientific">Dreissena polymorpha</name>
    <name type="common">Zebra mussel</name>
    <name type="synonym">Mytilus polymorpha</name>
    <dbReference type="NCBI Taxonomy" id="45954"/>
    <lineage>
        <taxon>Eukaryota</taxon>
        <taxon>Metazoa</taxon>
        <taxon>Spiralia</taxon>
        <taxon>Lophotrochozoa</taxon>
        <taxon>Mollusca</taxon>
        <taxon>Bivalvia</taxon>
        <taxon>Autobranchia</taxon>
        <taxon>Heteroconchia</taxon>
        <taxon>Euheterodonta</taxon>
        <taxon>Imparidentia</taxon>
        <taxon>Neoheterodontei</taxon>
        <taxon>Myida</taxon>
        <taxon>Dreissenoidea</taxon>
        <taxon>Dreissenidae</taxon>
        <taxon>Dreissena</taxon>
    </lineage>
</organism>
<sequence>MDGRKDGRTDGRTDNAKTISLIGLWVLNNKYGKFHGCGSCVNGGKAIWLRTDGQKDGRKAGGKDGRKEGQRQNKIPPPMAGNKKSNPQQAETTDPWSPRVKEIV</sequence>
<accession>A0A9D4N538</accession>
<comment type="caution">
    <text evidence="2">The sequence shown here is derived from an EMBL/GenBank/DDBJ whole genome shotgun (WGS) entry which is preliminary data.</text>
</comment>
<feature type="compositionally biased region" description="Basic and acidic residues" evidence="1">
    <location>
        <begin position="52"/>
        <end position="71"/>
    </location>
</feature>
<dbReference type="EMBL" id="JAIWYP010000001">
    <property type="protein sequence ID" value="KAH3886902.1"/>
    <property type="molecule type" value="Genomic_DNA"/>
</dbReference>
<feature type="compositionally biased region" description="Polar residues" evidence="1">
    <location>
        <begin position="83"/>
        <end position="95"/>
    </location>
</feature>
<name>A0A9D4N538_DREPO</name>